<dbReference type="InterPro" id="IPR014729">
    <property type="entry name" value="Rossmann-like_a/b/a_fold"/>
</dbReference>
<comment type="cofactor">
    <cofactor evidence="1">
        <name>(6R)-5,10-methylene-5,6,7,8-tetrahydrofolate</name>
        <dbReference type="ChEBI" id="CHEBI:15636"/>
    </cofactor>
</comment>
<proteinExistence type="predicted"/>
<dbReference type="Pfam" id="PF03441">
    <property type="entry name" value="FAD_binding_7"/>
    <property type="match status" value="1"/>
</dbReference>
<dbReference type="Pfam" id="PF00875">
    <property type="entry name" value="DNA_photolyase"/>
    <property type="match status" value="1"/>
</dbReference>
<dbReference type="InterPro" id="IPR036134">
    <property type="entry name" value="Crypto/Photolyase_FAD-like_sf"/>
</dbReference>
<evidence type="ECO:0000256" key="4">
    <source>
        <dbReference type="ARBA" id="ARBA00022827"/>
    </source>
</evidence>
<evidence type="ECO:0000313" key="8">
    <source>
        <dbReference type="Proteomes" id="UP001556709"/>
    </source>
</evidence>
<dbReference type="Gene3D" id="3.40.50.620">
    <property type="entry name" value="HUPs"/>
    <property type="match status" value="1"/>
</dbReference>
<evidence type="ECO:0000256" key="1">
    <source>
        <dbReference type="ARBA" id="ARBA00001932"/>
    </source>
</evidence>
<dbReference type="SUPFAM" id="SSF48173">
    <property type="entry name" value="Cryptochrome/photolyase FAD-binding domain"/>
    <property type="match status" value="1"/>
</dbReference>
<comment type="cofactor">
    <cofactor evidence="2">
        <name>FAD</name>
        <dbReference type="ChEBI" id="CHEBI:57692"/>
    </cofactor>
</comment>
<keyword evidence="4" id="KW-0274">FAD</keyword>
<comment type="caution">
    <text evidence="7">The sequence shown here is derived from an EMBL/GenBank/DDBJ whole genome shotgun (WGS) entry which is preliminary data.</text>
</comment>
<feature type="domain" description="Photolyase/cryptochrome alpha/beta" evidence="6">
    <location>
        <begin position="24"/>
        <end position="153"/>
    </location>
</feature>
<gene>
    <name evidence="7" type="ORF">V6X73_08010</name>
</gene>
<dbReference type="PANTHER" id="PTHR11455">
    <property type="entry name" value="CRYPTOCHROME"/>
    <property type="match status" value="1"/>
</dbReference>
<dbReference type="InterPro" id="IPR006050">
    <property type="entry name" value="DNA_photolyase_N"/>
</dbReference>
<dbReference type="PANTHER" id="PTHR11455:SF9">
    <property type="entry name" value="CRYPTOCHROME CIRCADIAN CLOCK 5 ISOFORM X1"/>
    <property type="match status" value="1"/>
</dbReference>
<dbReference type="InterPro" id="IPR036155">
    <property type="entry name" value="Crypto/Photolyase_N_sf"/>
</dbReference>
<dbReference type="InterPro" id="IPR005101">
    <property type="entry name" value="Cryptochr/Photolyase_FAD-bd"/>
</dbReference>
<organism evidence="7 8">
    <name type="scientific">Spiribacter pallidus</name>
    <dbReference type="NCBI Taxonomy" id="1987936"/>
    <lineage>
        <taxon>Bacteria</taxon>
        <taxon>Pseudomonadati</taxon>
        <taxon>Pseudomonadota</taxon>
        <taxon>Gammaproteobacteria</taxon>
        <taxon>Chromatiales</taxon>
        <taxon>Ectothiorhodospiraceae</taxon>
        <taxon>Spiribacter</taxon>
    </lineage>
</organism>
<dbReference type="PROSITE" id="PS51645">
    <property type="entry name" value="PHR_CRY_ALPHA_BETA"/>
    <property type="match status" value="1"/>
</dbReference>
<dbReference type="Gene3D" id="1.25.40.80">
    <property type="match status" value="1"/>
</dbReference>
<keyword evidence="8" id="KW-1185">Reference proteome</keyword>
<feature type="compositionally biased region" description="Basic and acidic residues" evidence="5">
    <location>
        <begin position="502"/>
        <end position="512"/>
    </location>
</feature>
<sequence>MGEGLGERPLLQRALPPQPQALMTRQLVWFKRDLRAYDHAPLANAAATGPVLPVYVIEPGYWQQPDTAARHWAFIRASLIELDAALHGRGLRLLVIKGELPEVFARLHAALPFEAIHAHEETGNHWTYQRDRAVAAWCRSSGVGLNETPQFGVVRGLKDRDEWAGHWERRMKAPPVQAPTAITPGATEAALADTGLKPLAIAALPAERGYDNTPCPGRQAGGRAAGEDLLASFLTERGETYRQGMASPRSAEHVCSRLSAHIAYGTLSLREIVQTHRRRWAEAKAAAPRSNWAQSLKSFESRLHWHCHFIQKLEDEPSIEWRNLHRGYDGLRDESAVDGERLAAWAEGRTGVPFIDACMRQVAHDGWINFRMRAMLVAVASYHLWLHWREPSLHLARLFTDYEPGIHYCQFQMQSGTTGINTLRIYNPVKQSRDQDPQGDYIRRWIPALAQVPADWIHEPWKMPATLQRRYGLRLGEDYPLPVVDHEQAAREARARIKAHRASRDLNRESARIRRQHASRSPSPERPRKRRRAPAPGQGELDL</sequence>
<accession>A0ABV3TDI4</accession>
<feature type="region of interest" description="Disordered" evidence="5">
    <location>
        <begin position="494"/>
        <end position="543"/>
    </location>
</feature>
<dbReference type="EMBL" id="JBAKFM010000004">
    <property type="protein sequence ID" value="MEX0469668.1"/>
    <property type="molecule type" value="Genomic_DNA"/>
</dbReference>
<evidence type="ECO:0000256" key="5">
    <source>
        <dbReference type="SAM" id="MobiDB-lite"/>
    </source>
</evidence>
<evidence type="ECO:0000256" key="2">
    <source>
        <dbReference type="ARBA" id="ARBA00001974"/>
    </source>
</evidence>
<name>A0ABV3TDI4_9GAMM</name>
<evidence type="ECO:0000259" key="6">
    <source>
        <dbReference type="PROSITE" id="PS51645"/>
    </source>
</evidence>
<protein>
    <submittedName>
        <fullName evidence="7">Deoxyribodipyrimidine photo-lyase/cryptochrome family protein</fullName>
    </submittedName>
</protein>
<reference evidence="7 8" key="1">
    <citation type="submission" date="2024-02" db="EMBL/GenBank/DDBJ databases">
        <title>New especies of Spiribacter isolated from saline water.</title>
        <authorList>
            <person name="Leon M.J."/>
            <person name="De La Haba R."/>
            <person name="Sanchez-Porro C."/>
            <person name="Ventosa A."/>
        </authorList>
    </citation>
    <scope>NUCLEOTIDE SEQUENCE [LARGE SCALE GENOMIC DNA]</scope>
    <source>
        <strain evidence="8">ag22IC6-390</strain>
    </source>
</reference>
<dbReference type="InterPro" id="IPR002081">
    <property type="entry name" value="Cryptochrome/DNA_photolyase_1"/>
</dbReference>
<evidence type="ECO:0000256" key="3">
    <source>
        <dbReference type="ARBA" id="ARBA00022630"/>
    </source>
</evidence>
<keyword evidence="3" id="KW-0285">Flavoprotein</keyword>
<evidence type="ECO:0000313" key="7">
    <source>
        <dbReference type="EMBL" id="MEX0469668.1"/>
    </source>
</evidence>
<dbReference type="SUPFAM" id="SSF52425">
    <property type="entry name" value="Cryptochrome/photolyase, N-terminal domain"/>
    <property type="match status" value="1"/>
</dbReference>
<dbReference type="Gene3D" id="1.10.579.10">
    <property type="entry name" value="DNA Cyclobutane Dipyrimidine Photolyase, subunit A, domain 3"/>
    <property type="match status" value="1"/>
</dbReference>
<dbReference type="Proteomes" id="UP001556709">
    <property type="component" value="Unassembled WGS sequence"/>
</dbReference>